<feature type="non-terminal residue" evidence="2">
    <location>
        <position position="1"/>
    </location>
</feature>
<organism evidence="2 3">
    <name type="scientific">Prorocentrum cordatum</name>
    <dbReference type="NCBI Taxonomy" id="2364126"/>
    <lineage>
        <taxon>Eukaryota</taxon>
        <taxon>Sar</taxon>
        <taxon>Alveolata</taxon>
        <taxon>Dinophyceae</taxon>
        <taxon>Prorocentrales</taxon>
        <taxon>Prorocentraceae</taxon>
        <taxon>Prorocentrum</taxon>
    </lineage>
</organism>
<name>A0ABN9QWS6_9DINO</name>
<accession>A0ABN9QWS6</accession>
<evidence type="ECO:0000256" key="1">
    <source>
        <dbReference type="SAM" id="MobiDB-lite"/>
    </source>
</evidence>
<gene>
    <name evidence="2" type="ORF">PCOR1329_LOCUS13878</name>
</gene>
<feature type="compositionally biased region" description="Polar residues" evidence="1">
    <location>
        <begin position="195"/>
        <end position="210"/>
    </location>
</feature>
<sequence length="276" mass="27387">GRRADGGRAGGGAQEAAGPPTNPTGSRGSPGVEQRRRGARRKRRLEEQPPYPRLDGGATDAAAEAPVTDRRWPVGKAQPLPGTVSAAALVGPDPPPPVRAPPSAGAMAQPPKDADGRARQAVAAGPLDLSGGPGVARRPGRSGTSPPRSSSGGSAAQSPAPSAAAPSPLAASTPSPASHEASPEPSPAASNRSAGSHSSRPSQNSRTSEPVRSIHSGSEIARGSGCRRPPRLPNAQTPAARRPHAAALAEAPAEPSAAAGGVPRLLPTARARSPSP</sequence>
<evidence type="ECO:0000313" key="3">
    <source>
        <dbReference type="Proteomes" id="UP001189429"/>
    </source>
</evidence>
<proteinExistence type="predicted"/>
<evidence type="ECO:0000313" key="2">
    <source>
        <dbReference type="EMBL" id="CAK0808215.1"/>
    </source>
</evidence>
<feature type="region of interest" description="Disordered" evidence="1">
    <location>
        <begin position="1"/>
        <end position="276"/>
    </location>
</feature>
<reference evidence="2" key="1">
    <citation type="submission" date="2023-10" db="EMBL/GenBank/DDBJ databases">
        <authorList>
            <person name="Chen Y."/>
            <person name="Shah S."/>
            <person name="Dougan E. K."/>
            <person name="Thang M."/>
            <person name="Chan C."/>
        </authorList>
    </citation>
    <scope>NUCLEOTIDE SEQUENCE [LARGE SCALE GENOMIC DNA]</scope>
</reference>
<dbReference type="Proteomes" id="UP001189429">
    <property type="component" value="Unassembled WGS sequence"/>
</dbReference>
<feature type="compositionally biased region" description="Low complexity" evidence="1">
    <location>
        <begin position="245"/>
        <end position="259"/>
    </location>
</feature>
<protein>
    <submittedName>
        <fullName evidence="2">Uncharacterized protein</fullName>
    </submittedName>
</protein>
<dbReference type="EMBL" id="CAUYUJ010004116">
    <property type="protein sequence ID" value="CAK0808215.1"/>
    <property type="molecule type" value="Genomic_DNA"/>
</dbReference>
<comment type="caution">
    <text evidence="2">The sequence shown here is derived from an EMBL/GenBank/DDBJ whole genome shotgun (WGS) entry which is preliminary data.</text>
</comment>
<feature type="compositionally biased region" description="Low complexity" evidence="1">
    <location>
        <begin position="141"/>
        <end position="180"/>
    </location>
</feature>
<keyword evidence="3" id="KW-1185">Reference proteome</keyword>